<evidence type="ECO:0000256" key="3">
    <source>
        <dbReference type="SAM" id="Phobius"/>
    </source>
</evidence>
<protein>
    <recommendedName>
        <fullName evidence="5">DUF4175 domain-containing protein</fullName>
    </recommendedName>
</protein>
<feature type="compositionally biased region" description="Basic and acidic residues" evidence="2">
    <location>
        <begin position="556"/>
        <end position="573"/>
    </location>
</feature>
<organism evidence="4">
    <name type="scientific">marine metagenome</name>
    <dbReference type="NCBI Taxonomy" id="408172"/>
    <lineage>
        <taxon>unclassified sequences</taxon>
        <taxon>metagenomes</taxon>
        <taxon>ecological metagenomes</taxon>
    </lineage>
</organism>
<evidence type="ECO:0000256" key="2">
    <source>
        <dbReference type="SAM" id="MobiDB-lite"/>
    </source>
</evidence>
<accession>A0A381W950</accession>
<evidence type="ECO:0000313" key="4">
    <source>
        <dbReference type="EMBL" id="SVA49086.1"/>
    </source>
</evidence>
<evidence type="ECO:0000256" key="1">
    <source>
        <dbReference type="SAM" id="Coils"/>
    </source>
</evidence>
<keyword evidence="3" id="KW-0472">Membrane</keyword>
<name>A0A381W950_9ZZZZ</name>
<proteinExistence type="predicted"/>
<dbReference type="EMBL" id="UINC01011089">
    <property type="protein sequence ID" value="SVA49086.1"/>
    <property type="molecule type" value="Genomic_DNA"/>
</dbReference>
<evidence type="ECO:0008006" key="5">
    <source>
        <dbReference type="Google" id="ProtNLM"/>
    </source>
</evidence>
<keyword evidence="1" id="KW-0175">Coiled coil</keyword>
<sequence length="645" mass="70649">MSEKQVIDAKIQAAVTRRKIQLGWRSMWHGLLIGVCLWLVTLVMLKLAPIPQASLLWAGIVGLALPVGGLLFGLAKRFADSDTARWLDREKGLKERLSTAVELADSDAEHSDWSALVIRDAAKAADKIEPRKLLPLRLPRMCHWTLLVLAACVGLGFVPEYRSQVYLDQQRDSAIIEDVGRNLERLTKLQVAMTPPHFEPTKESLESVQELGHEFTRGKLMRDEALAKLSSLAEQLRDQSSKLGQAQTLRKLQQSAQAPRGIAQQSTAEMQRQLDELKQSLGDAKDTKPEQFDELKSKMDAIKNAATGLPDAGSPKGQQARQQLAQSLSDLAKMAEQMGLKLPNIDEALLALETSDVDQFLKKLDISGEDLQKMADLAKAMQNLQMQMAEIGKTLGEQLEKGQVPAALESLQGMMSLLDSAQLAPEQLDKMIQELQDALEPAENFGECSNCLSSAKEKANAGDRTGASQSLAEAAEELKKVLQQLGDMKNMMAALQNLERAQLAVGNSQSFGSCQSPVAGPSSRPGGGVGTWGNDSYQLSREALAQRWDNSGISRPDMDARGYTDRGDGKVPEDMVSTRVKGKINPKGPMPSITLRGVSIKGDSRVQFQEAFSAAQSDARNALNQDKVPHAYRDSVRNYFDDLKK</sequence>
<gene>
    <name evidence="4" type="ORF">METZ01_LOCUS101940</name>
</gene>
<keyword evidence="3" id="KW-0812">Transmembrane</keyword>
<feature type="region of interest" description="Disordered" evidence="2">
    <location>
        <begin position="244"/>
        <end position="270"/>
    </location>
</feature>
<reference evidence="4" key="1">
    <citation type="submission" date="2018-05" db="EMBL/GenBank/DDBJ databases">
        <authorList>
            <person name="Lanie J.A."/>
            <person name="Ng W.-L."/>
            <person name="Kazmierczak K.M."/>
            <person name="Andrzejewski T.M."/>
            <person name="Davidsen T.M."/>
            <person name="Wayne K.J."/>
            <person name="Tettelin H."/>
            <person name="Glass J.I."/>
            <person name="Rusch D."/>
            <person name="Podicherti R."/>
            <person name="Tsui H.-C.T."/>
            <person name="Winkler M.E."/>
        </authorList>
    </citation>
    <scope>NUCLEOTIDE SEQUENCE</scope>
</reference>
<feature type="transmembrane region" description="Helical" evidence="3">
    <location>
        <begin position="54"/>
        <end position="75"/>
    </location>
</feature>
<keyword evidence="3" id="KW-1133">Transmembrane helix</keyword>
<feature type="transmembrane region" description="Helical" evidence="3">
    <location>
        <begin position="141"/>
        <end position="158"/>
    </location>
</feature>
<feature type="coiled-coil region" evidence="1">
    <location>
        <begin position="471"/>
        <end position="498"/>
    </location>
</feature>
<feature type="transmembrane region" description="Helical" evidence="3">
    <location>
        <begin position="27"/>
        <end position="48"/>
    </location>
</feature>
<dbReference type="AlphaFoldDB" id="A0A381W950"/>
<feature type="region of interest" description="Disordered" evidence="2">
    <location>
        <begin position="551"/>
        <end position="573"/>
    </location>
</feature>